<reference key="2">
    <citation type="submission" date="2011-05" db="EMBL/GenBank/DDBJ databases">
        <title>The Genome of Mycoplasma haemofelis Strain Ohio2, a pathogenic hemoplasma of the cat.</title>
        <authorList>
            <person name="Santos A.P."/>
            <person name="Guimaraes A.M.S."/>
            <person name="SanMiguel P.J."/>
            <person name="Martin S.W."/>
            <person name="Messick J.B."/>
        </authorList>
    </citation>
    <scope>NUCLEOTIDE SEQUENCE</scope>
    <source>
        <strain>Ohio2</strain>
    </source>
</reference>
<dbReference type="BioCyc" id="MHAE859194:G1GR7-439-MONOMER"/>
<sequence length="210" mass="23260">MSILPKAAAGTLGAGGVIGGGILVSQQLSKDNKNTLATKLQEDGFTLIGDNNTQWGDTLSKYNQVKEKADEVFTTSTTDLTVDQLKQKCSSLLQSETYSPNEKDKASRWCTIPISVKDRIEKQGRRVLSDTDNDQGDKDVWTTLVKSHLSSEAKNKMSVNITALNNQEVDDARINEMRKGCKTLKDKTSLDKDYLSDYSKFQDWCSVPVK</sequence>
<dbReference type="AlphaFoldDB" id="F6FHI4"/>
<dbReference type="HOGENOM" id="CLU_098620_3_0_14"/>
<name>F6FHI4_MYCHI</name>
<reference evidence="1 2" key="1">
    <citation type="journal article" date="2011" name="J. Bacteriol.">
        <title>Complete genome sequences of two hemotropic Mycoplasmas, Mycoplasma haemofelis strain Ohio2 and Mycoplasma suis strain Illinois.</title>
        <authorList>
            <person name="Messick J.B."/>
            <person name="Santos A.P."/>
            <person name="Guimaraes A.M."/>
        </authorList>
    </citation>
    <scope>NUCLEOTIDE SEQUENCE [LARGE SCALE GENOMIC DNA]</scope>
    <source>
        <strain evidence="1 2">Ohio2</strain>
    </source>
</reference>
<gene>
    <name evidence="1" type="ordered locus">MHF_0447</name>
</gene>
<dbReference type="Proteomes" id="UP000007952">
    <property type="component" value="Chromosome"/>
</dbReference>
<protein>
    <submittedName>
        <fullName evidence="1">Uncharacterized protein</fullName>
    </submittedName>
</protein>
<evidence type="ECO:0000313" key="2">
    <source>
        <dbReference type="Proteomes" id="UP000007952"/>
    </source>
</evidence>
<dbReference type="EMBL" id="CP002808">
    <property type="protein sequence ID" value="AEG72723.1"/>
    <property type="molecule type" value="Genomic_DNA"/>
</dbReference>
<accession>F6FHI4</accession>
<organism evidence="1 2">
    <name type="scientific">Mycoplasma haemofelis (strain Ohio2)</name>
    <dbReference type="NCBI Taxonomy" id="859194"/>
    <lineage>
        <taxon>Bacteria</taxon>
        <taxon>Bacillati</taxon>
        <taxon>Mycoplasmatota</taxon>
        <taxon>Mollicutes</taxon>
        <taxon>Mycoplasmataceae</taxon>
        <taxon>Mycoplasma</taxon>
    </lineage>
</organism>
<evidence type="ECO:0000313" key="1">
    <source>
        <dbReference type="EMBL" id="AEG72723.1"/>
    </source>
</evidence>
<dbReference type="KEGG" id="mhf:MHF_0447"/>
<proteinExistence type="predicted"/>
<dbReference type="STRING" id="859194.MHF_0447"/>